<evidence type="ECO:0000259" key="1">
    <source>
        <dbReference type="PROSITE" id="PS50234"/>
    </source>
</evidence>
<feature type="non-terminal residue" evidence="3">
    <location>
        <position position="163"/>
    </location>
</feature>
<comment type="caution">
    <text evidence="3">The sequence shown here is derived from an EMBL/GenBank/DDBJ whole genome shotgun (WGS) entry which is preliminary data.</text>
</comment>
<dbReference type="PANTHER" id="PTHR24020:SF84">
    <property type="entry name" value="VWFA DOMAIN-CONTAINING PROTEIN"/>
    <property type="match status" value="1"/>
</dbReference>
<dbReference type="EMBL" id="BARS01056794">
    <property type="protein sequence ID" value="GAG45835.1"/>
    <property type="molecule type" value="Genomic_DNA"/>
</dbReference>
<dbReference type="AlphaFoldDB" id="X0YAV0"/>
<dbReference type="PANTHER" id="PTHR24020">
    <property type="entry name" value="COLLAGEN ALPHA"/>
    <property type="match status" value="1"/>
</dbReference>
<dbReference type="EMBL" id="BARS01056798">
    <property type="protein sequence ID" value="GAG45873.1"/>
    <property type="molecule type" value="Genomic_DNA"/>
</dbReference>
<dbReference type="CDD" id="cd00198">
    <property type="entry name" value="vWFA"/>
    <property type="match status" value="1"/>
</dbReference>
<sequence length="163" mass="17203">TNPCPVGFADIVFVIDSSGSVPTRSLRSAGLFASLFLQGLADQSVCFRAAAIIFSTGPRLMFDFSQFSAGNLSGAREILESLPYIGEYTRPSTALEFVQHNLLASRNSSAPAFVLLATDGHVQDAVQLIADVSNVQSAATLYGIGFGTLNTSALGLYLPVDHI</sequence>
<protein>
    <recommendedName>
        <fullName evidence="1">VWFA domain-containing protein</fullName>
    </recommendedName>
</protein>
<dbReference type="Gene3D" id="3.40.50.410">
    <property type="entry name" value="von Willebrand factor, type A domain"/>
    <property type="match status" value="1"/>
</dbReference>
<gene>
    <name evidence="2" type="ORF">S01H1_83518</name>
    <name evidence="3" type="ORF">S01H1_83522</name>
</gene>
<dbReference type="PRINTS" id="PR00453">
    <property type="entry name" value="VWFADOMAIN"/>
</dbReference>
<accession>X0YAV0</accession>
<feature type="domain" description="VWFA" evidence="1">
    <location>
        <begin position="10"/>
        <end position="163"/>
    </location>
</feature>
<reference evidence="3" key="1">
    <citation type="journal article" date="2014" name="Front. Microbiol.">
        <title>High frequency of phylogenetically diverse reductive dehalogenase-homologous genes in deep subseafloor sedimentary metagenomes.</title>
        <authorList>
            <person name="Kawai M."/>
            <person name="Futagami T."/>
            <person name="Toyoda A."/>
            <person name="Takaki Y."/>
            <person name="Nishi S."/>
            <person name="Hori S."/>
            <person name="Arai W."/>
            <person name="Tsubouchi T."/>
            <person name="Morono Y."/>
            <person name="Uchiyama I."/>
            <person name="Ito T."/>
            <person name="Fujiyama A."/>
            <person name="Inagaki F."/>
            <person name="Takami H."/>
        </authorList>
    </citation>
    <scope>NUCLEOTIDE SEQUENCE</scope>
    <source>
        <strain evidence="3">Expedition CK06-06</strain>
    </source>
</reference>
<proteinExistence type="predicted"/>
<organism evidence="3">
    <name type="scientific">marine sediment metagenome</name>
    <dbReference type="NCBI Taxonomy" id="412755"/>
    <lineage>
        <taxon>unclassified sequences</taxon>
        <taxon>metagenomes</taxon>
        <taxon>ecological metagenomes</taxon>
    </lineage>
</organism>
<evidence type="ECO:0000313" key="2">
    <source>
        <dbReference type="EMBL" id="GAG45835.1"/>
    </source>
</evidence>
<dbReference type="InterPro" id="IPR050525">
    <property type="entry name" value="ECM_Assembly_Org"/>
</dbReference>
<dbReference type="InterPro" id="IPR036465">
    <property type="entry name" value="vWFA_dom_sf"/>
</dbReference>
<dbReference type="PROSITE" id="PS50234">
    <property type="entry name" value="VWFA"/>
    <property type="match status" value="1"/>
</dbReference>
<evidence type="ECO:0000313" key="3">
    <source>
        <dbReference type="EMBL" id="GAG45873.1"/>
    </source>
</evidence>
<dbReference type="Pfam" id="PF00092">
    <property type="entry name" value="VWA"/>
    <property type="match status" value="1"/>
</dbReference>
<dbReference type="SMART" id="SM00327">
    <property type="entry name" value="VWA"/>
    <property type="match status" value="1"/>
</dbReference>
<name>X0YAV0_9ZZZZ</name>
<feature type="non-terminal residue" evidence="3">
    <location>
        <position position="1"/>
    </location>
</feature>
<dbReference type="SUPFAM" id="SSF53300">
    <property type="entry name" value="vWA-like"/>
    <property type="match status" value="1"/>
</dbReference>
<dbReference type="InterPro" id="IPR002035">
    <property type="entry name" value="VWF_A"/>
</dbReference>